<gene>
    <name evidence="2" type="ORF">E2C01_028058</name>
</gene>
<dbReference type="Proteomes" id="UP000324222">
    <property type="component" value="Unassembled WGS sequence"/>
</dbReference>
<evidence type="ECO:0000313" key="2">
    <source>
        <dbReference type="EMBL" id="MPC34662.1"/>
    </source>
</evidence>
<reference evidence="2 3" key="1">
    <citation type="submission" date="2019-05" db="EMBL/GenBank/DDBJ databases">
        <title>Another draft genome of Portunus trituberculatus and its Hox gene families provides insights of decapod evolution.</title>
        <authorList>
            <person name="Jeong J.-H."/>
            <person name="Song I."/>
            <person name="Kim S."/>
            <person name="Choi T."/>
            <person name="Kim D."/>
            <person name="Ryu S."/>
            <person name="Kim W."/>
        </authorList>
    </citation>
    <scope>NUCLEOTIDE SEQUENCE [LARGE SCALE GENOMIC DNA]</scope>
    <source>
        <tissue evidence="2">Muscle</tissue>
    </source>
</reference>
<feature type="region of interest" description="Disordered" evidence="1">
    <location>
        <begin position="34"/>
        <end position="71"/>
    </location>
</feature>
<protein>
    <submittedName>
        <fullName evidence="2">Uncharacterized protein</fullName>
    </submittedName>
</protein>
<keyword evidence="3" id="KW-1185">Reference proteome</keyword>
<proteinExistence type="predicted"/>
<name>A0A5B7EKD6_PORTR</name>
<sequence length="71" mass="7770">MEDKTNPSKLVGTRAPEDQTVLQDQENWVDAECREPATSKQPGLEQSGERETAGGSRLRPAFIPLLPAALH</sequence>
<dbReference type="AlphaFoldDB" id="A0A5B7EKD6"/>
<accession>A0A5B7EKD6</accession>
<dbReference type="EMBL" id="VSRR010003100">
    <property type="protein sequence ID" value="MPC34662.1"/>
    <property type="molecule type" value="Genomic_DNA"/>
</dbReference>
<evidence type="ECO:0000256" key="1">
    <source>
        <dbReference type="SAM" id="MobiDB-lite"/>
    </source>
</evidence>
<comment type="caution">
    <text evidence="2">The sequence shown here is derived from an EMBL/GenBank/DDBJ whole genome shotgun (WGS) entry which is preliminary data.</text>
</comment>
<evidence type="ECO:0000313" key="3">
    <source>
        <dbReference type="Proteomes" id="UP000324222"/>
    </source>
</evidence>
<organism evidence="2 3">
    <name type="scientific">Portunus trituberculatus</name>
    <name type="common">Swimming crab</name>
    <name type="synonym">Neptunus trituberculatus</name>
    <dbReference type="NCBI Taxonomy" id="210409"/>
    <lineage>
        <taxon>Eukaryota</taxon>
        <taxon>Metazoa</taxon>
        <taxon>Ecdysozoa</taxon>
        <taxon>Arthropoda</taxon>
        <taxon>Crustacea</taxon>
        <taxon>Multicrustacea</taxon>
        <taxon>Malacostraca</taxon>
        <taxon>Eumalacostraca</taxon>
        <taxon>Eucarida</taxon>
        <taxon>Decapoda</taxon>
        <taxon>Pleocyemata</taxon>
        <taxon>Brachyura</taxon>
        <taxon>Eubrachyura</taxon>
        <taxon>Portunoidea</taxon>
        <taxon>Portunidae</taxon>
        <taxon>Portuninae</taxon>
        <taxon>Portunus</taxon>
    </lineage>
</organism>